<dbReference type="SUPFAM" id="SSF81469">
    <property type="entry name" value="Bacterial aa3 type cytochrome c oxidase subunit IV"/>
    <property type="match status" value="1"/>
</dbReference>
<dbReference type="Gene3D" id="1.20.5.160">
    <property type="entry name" value="Bacterial aa3 type cytochrome c oxidase subunit IV"/>
    <property type="match status" value="1"/>
</dbReference>
<dbReference type="InterPro" id="IPR012422">
    <property type="entry name" value="Cyt_c_oxidase_su4_bac-aa3"/>
</dbReference>
<proteinExistence type="predicted"/>
<dbReference type="KEGG" id="cmet:K6K41_21270"/>
<dbReference type="InterPro" id="IPR036596">
    <property type="entry name" value="Cyt-C_aa3_sf"/>
</dbReference>
<reference evidence="3" key="1">
    <citation type="submission" date="2021-08" db="EMBL/GenBank/DDBJ databases">
        <authorList>
            <person name="Zhang H."/>
            <person name="Xu M."/>
            <person name="Yu Z."/>
            <person name="Yang L."/>
            <person name="Cai Y."/>
        </authorList>
    </citation>
    <scope>NUCLEOTIDE SEQUENCE</scope>
    <source>
        <strain evidence="3">CHL1</strain>
    </source>
</reference>
<dbReference type="Proteomes" id="UP000825701">
    <property type="component" value="Chromosome"/>
</dbReference>
<keyword evidence="1" id="KW-0472">Membrane</keyword>
<accession>A0A9E6UKG8</accession>
<feature type="transmembrane region" description="Helical" evidence="1">
    <location>
        <begin position="79"/>
        <end position="96"/>
    </location>
</feature>
<dbReference type="AlphaFoldDB" id="A0A9E6UKG8"/>
<dbReference type="EMBL" id="CP081869">
    <property type="protein sequence ID" value="QZN99296.1"/>
    <property type="molecule type" value="Genomic_DNA"/>
</dbReference>
<keyword evidence="1" id="KW-0812">Transmembrane</keyword>
<keyword evidence="1" id="KW-1133">Transmembrane helix</keyword>
<name>A0A9E6UKG8_9HYPH</name>
<evidence type="ECO:0000313" key="4">
    <source>
        <dbReference type="Proteomes" id="UP000825701"/>
    </source>
</evidence>
<evidence type="ECO:0000259" key="2">
    <source>
        <dbReference type="Pfam" id="PF07835"/>
    </source>
</evidence>
<organism evidence="3 4">
    <name type="scientific">Chenggangzhangella methanolivorans</name>
    <dbReference type="NCBI Taxonomy" id="1437009"/>
    <lineage>
        <taxon>Bacteria</taxon>
        <taxon>Pseudomonadati</taxon>
        <taxon>Pseudomonadota</taxon>
        <taxon>Alphaproteobacteria</taxon>
        <taxon>Hyphomicrobiales</taxon>
        <taxon>Methylopilaceae</taxon>
        <taxon>Chenggangzhangella</taxon>
    </lineage>
</organism>
<keyword evidence="4" id="KW-1185">Reference proteome</keyword>
<sequence>MAEHAPTEYATATGNDYAEHEGTYSLVMKLSKVATAAVILIVISLGIGGVTGHWGLCGLGVVAALVTGVIGGLSEKGTILPTVVAGVAVVGLWLLIK</sequence>
<feature type="transmembrane region" description="Helical" evidence="1">
    <location>
        <begin position="54"/>
        <end position="73"/>
    </location>
</feature>
<evidence type="ECO:0000313" key="3">
    <source>
        <dbReference type="EMBL" id="QZN99296.1"/>
    </source>
</evidence>
<protein>
    <submittedName>
        <fullName evidence="3">Aa3-type cytochrome c oxidase subunit IV</fullName>
    </submittedName>
</protein>
<feature type="domain" description="Cytochrome c oxidase subunit IV bacterial aa3 type" evidence="2">
    <location>
        <begin position="4"/>
        <end position="47"/>
    </location>
</feature>
<gene>
    <name evidence="3" type="ORF">K6K41_21270</name>
</gene>
<evidence type="ECO:0000256" key="1">
    <source>
        <dbReference type="SAM" id="Phobius"/>
    </source>
</evidence>
<dbReference type="RefSeq" id="WP_261402346.1">
    <property type="nucleotide sequence ID" value="NZ_CP081869.1"/>
</dbReference>
<feature type="transmembrane region" description="Helical" evidence="1">
    <location>
        <begin position="26"/>
        <end position="47"/>
    </location>
</feature>
<dbReference type="Pfam" id="PF07835">
    <property type="entry name" value="COX4_pro_2"/>
    <property type="match status" value="1"/>
</dbReference>